<reference evidence="4 5" key="1">
    <citation type="journal article" date="2018" name="Nat. Biotechnol.">
        <title>A standardized bacterial taxonomy based on genome phylogeny substantially revises the tree of life.</title>
        <authorList>
            <person name="Parks D.H."/>
            <person name="Chuvochina M."/>
            <person name="Waite D.W."/>
            <person name="Rinke C."/>
            <person name="Skarshewski A."/>
            <person name="Chaumeil P.A."/>
            <person name="Hugenholtz P."/>
        </authorList>
    </citation>
    <scope>NUCLEOTIDE SEQUENCE [LARGE SCALE GENOMIC DNA]</scope>
    <source>
        <strain evidence="3">UBA11621</strain>
        <strain evidence="2">UBA11978</strain>
    </source>
</reference>
<accession>A0A349TVG6</accession>
<organism evidence="2 4">
    <name type="scientific">Alteromonas australica</name>
    <dbReference type="NCBI Taxonomy" id="589873"/>
    <lineage>
        <taxon>Bacteria</taxon>
        <taxon>Pseudomonadati</taxon>
        <taxon>Pseudomonadota</taxon>
        <taxon>Gammaproteobacteria</taxon>
        <taxon>Alteromonadales</taxon>
        <taxon>Alteromonadaceae</taxon>
        <taxon>Alteromonas/Salinimonas group</taxon>
        <taxon>Alteromonas</taxon>
    </lineage>
</organism>
<evidence type="ECO:0000313" key="3">
    <source>
        <dbReference type="EMBL" id="HBU50822.1"/>
    </source>
</evidence>
<dbReference type="AlphaFoldDB" id="A0A349TVG6"/>
<dbReference type="Proteomes" id="UP000264779">
    <property type="component" value="Unassembled WGS sequence"/>
</dbReference>
<keyword evidence="1" id="KW-0812">Transmembrane</keyword>
<dbReference type="SUPFAM" id="SSF54523">
    <property type="entry name" value="Pili subunits"/>
    <property type="match status" value="1"/>
</dbReference>
<dbReference type="NCBIfam" id="TIGR02532">
    <property type="entry name" value="IV_pilin_GFxxxE"/>
    <property type="match status" value="1"/>
</dbReference>
<proteinExistence type="predicted"/>
<dbReference type="InterPro" id="IPR012902">
    <property type="entry name" value="N_methyl_site"/>
</dbReference>
<feature type="transmembrane region" description="Helical" evidence="1">
    <location>
        <begin position="20"/>
        <end position="38"/>
    </location>
</feature>
<keyword evidence="1" id="KW-1133">Transmembrane helix</keyword>
<dbReference type="RefSeq" id="WP_272966195.1">
    <property type="nucleotide sequence ID" value="NZ_CALBIY010000102.1"/>
</dbReference>
<evidence type="ECO:0000313" key="5">
    <source>
        <dbReference type="Proteomes" id="UP000264779"/>
    </source>
</evidence>
<sequence length="129" mass="14451">MGVNKYECVTIRYGYSLLELLVVMALVGILLSVAVPSYQAQRESALRYQVMTYLLNIQIQQAYFVMNEGTYRSLSQLPRFDNGSVSVTEDEASAGDYSITATLLFLSEEEACRKLTVTSLATEPLACWR</sequence>
<evidence type="ECO:0000313" key="4">
    <source>
        <dbReference type="Proteomes" id="UP000263517"/>
    </source>
</evidence>
<dbReference type="Proteomes" id="UP000263517">
    <property type="component" value="Unassembled WGS sequence"/>
</dbReference>
<gene>
    <name evidence="2" type="ORF">DCW74_06035</name>
    <name evidence="3" type="ORF">DEB45_06155</name>
</gene>
<dbReference type="EMBL" id="DONK01000093">
    <property type="protein sequence ID" value="HBU50822.1"/>
    <property type="molecule type" value="Genomic_DNA"/>
</dbReference>
<dbReference type="EMBL" id="DNAN01000204">
    <property type="protein sequence ID" value="HAW75282.1"/>
    <property type="molecule type" value="Genomic_DNA"/>
</dbReference>
<dbReference type="InterPro" id="IPR045584">
    <property type="entry name" value="Pilin-like"/>
</dbReference>
<dbReference type="Gene3D" id="3.30.700.10">
    <property type="entry name" value="Glycoprotein, Type 4 Pilin"/>
    <property type="match status" value="1"/>
</dbReference>
<dbReference type="Pfam" id="PF07963">
    <property type="entry name" value="N_methyl"/>
    <property type="match status" value="1"/>
</dbReference>
<keyword evidence="1" id="KW-0472">Membrane</keyword>
<name>A0A349TVG6_9ALTE</name>
<protein>
    <recommendedName>
        <fullName evidence="6">Prepilin-type N-terminal cleavage/methylation domain-containing protein</fullName>
    </recommendedName>
</protein>
<evidence type="ECO:0000313" key="2">
    <source>
        <dbReference type="EMBL" id="HAW75282.1"/>
    </source>
</evidence>
<evidence type="ECO:0008006" key="6">
    <source>
        <dbReference type="Google" id="ProtNLM"/>
    </source>
</evidence>
<comment type="caution">
    <text evidence="2">The sequence shown here is derived from an EMBL/GenBank/DDBJ whole genome shotgun (WGS) entry which is preliminary data.</text>
</comment>
<evidence type="ECO:0000256" key="1">
    <source>
        <dbReference type="SAM" id="Phobius"/>
    </source>
</evidence>